<reference evidence="4 5" key="1">
    <citation type="submission" date="2015-08" db="EMBL/GenBank/DDBJ databases">
        <title>Complete genome sequence of Sulfurifustis variabilis.</title>
        <authorList>
            <person name="Miura A."/>
            <person name="Kojima H."/>
            <person name="Fukui M."/>
        </authorList>
    </citation>
    <scope>NUCLEOTIDE SEQUENCE [LARGE SCALE GENOMIC DNA]</scope>
    <source>
        <strain evidence="5">skN76</strain>
    </source>
</reference>
<dbReference type="OrthoDB" id="7064973at2"/>
<dbReference type="Proteomes" id="UP000218899">
    <property type="component" value="Chromosome"/>
</dbReference>
<keyword evidence="5" id="KW-1185">Reference proteome</keyword>
<dbReference type="RefSeq" id="WP_096462426.1">
    <property type="nucleotide sequence ID" value="NZ_AP014936.1"/>
</dbReference>
<dbReference type="AlphaFoldDB" id="A0A1C7AFI8"/>
<name>A0A1C7AFI8_9GAMM</name>
<keyword evidence="1" id="KW-0175">Coiled coil</keyword>
<evidence type="ECO:0000256" key="3">
    <source>
        <dbReference type="SAM" id="SignalP"/>
    </source>
</evidence>
<feature type="chain" id="PRO_5008752373" description="DUF4124 domain-containing protein" evidence="3">
    <location>
        <begin position="24"/>
        <end position="219"/>
    </location>
</feature>
<dbReference type="KEGG" id="sva:SVA_3562"/>
<evidence type="ECO:0000313" key="5">
    <source>
        <dbReference type="Proteomes" id="UP000218899"/>
    </source>
</evidence>
<organism evidence="4 5">
    <name type="scientific">Sulfurifustis variabilis</name>
    <dbReference type="NCBI Taxonomy" id="1675686"/>
    <lineage>
        <taxon>Bacteria</taxon>
        <taxon>Pseudomonadati</taxon>
        <taxon>Pseudomonadota</taxon>
        <taxon>Gammaproteobacteria</taxon>
        <taxon>Acidiferrobacterales</taxon>
        <taxon>Acidiferrobacteraceae</taxon>
        <taxon>Sulfurifustis</taxon>
    </lineage>
</organism>
<gene>
    <name evidence="4" type="ORF">SVA_3562</name>
</gene>
<evidence type="ECO:0000256" key="2">
    <source>
        <dbReference type="SAM" id="MobiDB-lite"/>
    </source>
</evidence>
<keyword evidence="3" id="KW-0732">Signal</keyword>
<evidence type="ECO:0008006" key="6">
    <source>
        <dbReference type="Google" id="ProtNLM"/>
    </source>
</evidence>
<feature type="signal peptide" evidence="3">
    <location>
        <begin position="1"/>
        <end position="23"/>
    </location>
</feature>
<evidence type="ECO:0000313" key="4">
    <source>
        <dbReference type="EMBL" id="BAU50098.1"/>
    </source>
</evidence>
<proteinExistence type="predicted"/>
<feature type="coiled-coil region" evidence="1">
    <location>
        <begin position="76"/>
        <end position="142"/>
    </location>
</feature>
<dbReference type="EMBL" id="AP014936">
    <property type="protein sequence ID" value="BAU50098.1"/>
    <property type="molecule type" value="Genomic_DNA"/>
</dbReference>
<protein>
    <recommendedName>
        <fullName evidence="6">DUF4124 domain-containing protein</fullName>
    </recommendedName>
</protein>
<accession>A0A1C7AFI8</accession>
<feature type="region of interest" description="Disordered" evidence="2">
    <location>
        <begin position="151"/>
        <end position="173"/>
    </location>
</feature>
<sequence length="219" mass="23902">MAPRYLLPLLALVAALVALPSRGAEPPSPPTGKIKKCQDATGRWHYGDTAADECARSKVTLMSEKGIKRHEIAAPLTDAELKKRQADATAEEKAKEQEKRDGILLSTYAHEADIIYVRDRKLAQLEQSIKASQETVDSLRAVLGRQEAEAAAEQKSGDVSDPTAKAVAQTRSQIQKHEAAIAMKREEQAALKKQAEADLERYRALKGSPRRADAAPATR</sequence>
<evidence type="ECO:0000256" key="1">
    <source>
        <dbReference type="SAM" id="Coils"/>
    </source>
</evidence>